<dbReference type="Proteomes" id="UP000709219">
    <property type="component" value="Unassembled WGS sequence"/>
</dbReference>
<accession>A0A6I3P6E8</accession>
<dbReference type="EMBL" id="JAGZFP010000016">
    <property type="protein sequence ID" value="MBS5358744.1"/>
    <property type="molecule type" value="Genomic_DNA"/>
</dbReference>
<evidence type="ECO:0000313" key="4">
    <source>
        <dbReference type="Proteomes" id="UP000430295"/>
    </source>
</evidence>
<gene>
    <name evidence="2" type="ORF">GMC75_09920</name>
    <name evidence="3" type="ORF">GMC80_00400</name>
    <name evidence="1" type="ORF">KHX87_06530</name>
</gene>
<organism evidence="2 4">
    <name type="scientific">Streptococcus parasanguinis</name>
    <dbReference type="NCBI Taxonomy" id="1318"/>
    <lineage>
        <taxon>Bacteria</taxon>
        <taxon>Bacillati</taxon>
        <taxon>Bacillota</taxon>
        <taxon>Bacilli</taxon>
        <taxon>Lactobacillales</taxon>
        <taxon>Streptococcaceae</taxon>
        <taxon>Streptococcus</taxon>
    </lineage>
</organism>
<evidence type="ECO:0000313" key="1">
    <source>
        <dbReference type="EMBL" id="MBS5358744.1"/>
    </source>
</evidence>
<reference evidence="4 5" key="1">
    <citation type="journal article" date="2019" name="Nat. Med.">
        <title>A library of human gut bacterial isolates paired with longitudinal multiomics data enables mechanistic microbiome research.</title>
        <authorList>
            <person name="Poyet M."/>
            <person name="Groussin M."/>
            <person name="Gibbons S.M."/>
            <person name="Avila-Pacheco J."/>
            <person name="Jiang X."/>
            <person name="Kearney S.M."/>
            <person name="Perrotta A.R."/>
            <person name="Berdy B."/>
            <person name="Zhao S."/>
            <person name="Lieberman T.D."/>
            <person name="Swanson P.K."/>
            <person name="Smith M."/>
            <person name="Roesemann S."/>
            <person name="Alexander J.E."/>
            <person name="Rich S.A."/>
            <person name="Livny J."/>
            <person name="Vlamakis H."/>
            <person name="Clish C."/>
            <person name="Bullock K."/>
            <person name="Deik A."/>
            <person name="Scott J."/>
            <person name="Pierce K.A."/>
            <person name="Xavier R.J."/>
            <person name="Alm E.J."/>
        </authorList>
    </citation>
    <scope>NUCLEOTIDE SEQUENCE [LARGE SCALE GENOMIC DNA]</scope>
    <source>
        <strain evidence="3 5">BIOML-A10</strain>
        <strain evidence="2 4">BIOML-A18</strain>
    </source>
</reference>
<evidence type="ECO:0000313" key="2">
    <source>
        <dbReference type="EMBL" id="MTR41958.1"/>
    </source>
</evidence>
<dbReference type="AlphaFoldDB" id="A0A6I3P6E8"/>
<name>A0A6I3P6E8_STRPA</name>
<proteinExistence type="predicted"/>
<dbReference type="EMBL" id="WMYS01000008">
    <property type="protein sequence ID" value="MTR41958.1"/>
    <property type="molecule type" value="Genomic_DNA"/>
</dbReference>
<dbReference type="RefSeq" id="WP_155167719.1">
    <property type="nucleotide sequence ID" value="NZ_CAXSNQ010000004.1"/>
</dbReference>
<evidence type="ECO:0000313" key="5">
    <source>
        <dbReference type="Proteomes" id="UP000462658"/>
    </source>
</evidence>
<dbReference type="EMBL" id="WMZA01000001">
    <property type="protein sequence ID" value="MTR61852.1"/>
    <property type="molecule type" value="Genomic_DNA"/>
</dbReference>
<comment type="caution">
    <text evidence="2">The sequence shown here is derived from an EMBL/GenBank/DDBJ whole genome shotgun (WGS) entry which is preliminary data.</text>
</comment>
<dbReference type="Proteomes" id="UP000462658">
    <property type="component" value="Unassembled WGS sequence"/>
</dbReference>
<protein>
    <submittedName>
        <fullName evidence="2">Uncharacterized protein</fullName>
    </submittedName>
</protein>
<reference evidence="1" key="2">
    <citation type="submission" date="2021-02" db="EMBL/GenBank/DDBJ databases">
        <title>Infant gut strain persistence is associated with maternal origin, phylogeny, and functional potential including surface adhesion and iron acquisition.</title>
        <authorList>
            <person name="Lou Y.C."/>
        </authorList>
    </citation>
    <scope>NUCLEOTIDE SEQUENCE</scope>
    <source>
        <strain evidence="1">L3_098_011G1_dasL3_098_011G1_concoct_7</strain>
    </source>
</reference>
<sequence>MKKATKKFVVAVLLAGLLVIVGKPSINPAPAPLGFDPGELYSVKF</sequence>
<evidence type="ECO:0000313" key="3">
    <source>
        <dbReference type="EMBL" id="MTR61852.1"/>
    </source>
</evidence>
<dbReference type="Proteomes" id="UP000430295">
    <property type="component" value="Unassembled WGS sequence"/>
</dbReference>